<protein>
    <submittedName>
        <fullName evidence="1">Uncharacterized protein</fullName>
    </submittedName>
</protein>
<dbReference type="RefSeq" id="XP_001315060.1">
    <property type="nucleotide sequence ID" value="XM_001315025.1"/>
</dbReference>
<reference evidence="1" key="1">
    <citation type="submission" date="2006-10" db="EMBL/GenBank/DDBJ databases">
        <authorList>
            <person name="Amadeo P."/>
            <person name="Zhao Q."/>
            <person name="Wortman J."/>
            <person name="Fraser-Liggett C."/>
            <person name="Carlton J."/>
        </authorList>
    </citation>
    <scope>NUCLEOTIDE SEQUENCE</scope>
    <source>
        <strain evidence="1">G3</strain>
    </source>
</reference>
<reference evidence="1" key="2">
    <citation type="journal article" date="2007" name="Science">
        <title>Draft genome sequence of the sexually transmitted pathogen Trichomonas vaginalis.</title>
        <authorList>
            <person name="Carlton J.M."/>
            <person name="Hirt R.P."/>
            <person name="Silva J.C."/>
            <person name="Delcher A.L."/>
            <person name="Schatz M."/>
            <person name="Zhao Q."/>
            <person name="Wortman J.R."/>
            <person name="Bidwell S.L."/>
            <person name="Alsmark U.C.M."/>
            <person name="Besteiro S."/>
            <person name="Sicheritz-Ponten T."/>
            <person name="Noel C.J."/>
            <person name="Dacks J.B."/>
            <person name="Foster P.G."/>
            <person name="Simillion C."/>
            <person name="Van de Peer Y."/>
            <person name="Miranda-Saavedra D."/>
            <person name="Barton G.J."/>
            <person name="Westrop G.D."/>
            <person name="Mueller S."/>
            <person name="Dessi D."/>
            <person name="Fiori P.L."/>
            <person name="Ren Q."/>
            <person name="Paulsen I."/>
            <person name="Zhang H."/>
            <person name="Bastida-Corcuera F.D."/>
            <person name="Simoes-Barbosa A."/>
            <person name="Brown M.T."/>
            <person name="Hayes R.D."/>
            <person name="Mukherjee M."/>
            <person name="Okumura C.Y."/>
            <person name="Schneider R."/>
            <person name="Smith A.J."/>
            <person name="Vanacova S."/>
            <person name="Villalvazo M."/>
            <person name="Haas B.J."/>
            <person name="Pertea M."/>
            <person name="Feldblyum T.V."/>
            <person name="Utterback T.R."/>
            <person name="Shu C.L."/>
            <person name="Osoegawa K."/>
            <person name="de Jong P.J."/>
            <person name="Hrdy I."/>
            <person name="Horvathova L."/>
            <person name="Zubacova Z."/>
            <person name="Dolezal P."/>
            <person name="Malik S.B."/>
            <person name="Logsdon J.M. Jr."/>
            <person name="Henze K."/>
            <person name="Gupta A."/>
            <person name="Wang C.C."/>
            <person name="Dunne R.L."/>
            <person name="Upcroft J.A."/>
            <person name="Upcroft P."/>
            <person name="White O."/>
            <person name="Salzberg S.L."/>
            <person name="Tang P."/>
            <person name="Chiu C.-H."/>
            <person name="Lee Y.-S."/>
            <person name="Embley T.M."/>
            <person name="Coombs G.H."/>
            <person name="Mottram J.C."/>
            <person name="Tachezy J."/>
            <person name="Fraser-Liggett C.M."/>
            <person name="Johnson P.J."/>
        </authorList>
    </citation>
    <scope>NUCLEOTIDE SEQUENCE [LARGE SCALE GENOMIC DNA]</scope>
    <source>
        <strain evidence="1">G3</strain>
    </source>
</reference>
<dbReference type="AlphaFoldDB" id="A2EWZ5"/>
<sequence>MAFSQFVKQESSNKNYAFEVSVSKCYARESKGTRTYDISYGDLHFENNNITNNKCGEKSSISSSNSGSSWICNFSTFRGNNQTGSMSLSLYSSSNSFLQTFSYCNVIGNKCGVDNNQVLFWCWYRTNVDHSIFRNNTAVYIFEHAGGSDTLTISSSYAEAMPTLGSVEFADKKDNFDFNNFSHFDLRKCPTNPKKISKELSNLTKMAKTYAAELIS</sequence>
<organism evidence="1 2">
    <name type="scientific">Trichomonas vaginalis (strain ATCC PRA-98 / G3)</name>
    <dbReference type="NCBI Taxonomy" id="412133"/>
    <lineage>
        <taxon>Eukaryota</taxon>
        <taxon>Metamonada</taxon>
        <taxon>Parabasalia</taxon>
        <taxon>Trichomonadida</taxon>
        <taxon>Trichomonadidae</taxon>
        <taxon>Trichomonas</taxon>
    </lineage>
</organism>
<dbReference type="KEGG" id="tva:4760677"/>
<accession>A2EWZ5</accession>
<gene>
    <name evidence="1" type="ORF">TVAG_293050</name>
</gene>
<dbReference type="VEuPathDB" id="TrichDB:TVAGG3_0267750"/>
<name>A2EWZ5_TRIV3</name>
<proteinExistence type="predicted"/>
<dbReference type="InParanoid" id="A2EWZ5"/>
<dbReference type="Proteomes" id="UP000001542">
    <property type="component" value="Unassembled WGS sequence"/>
</dbReference>
<dbReference type="VEuPathDB" id="TrichDB:TVAG_293050"/>
<evidence type="ECO:0000313" key="2">
    <source>
        <dbReference type="Proteomes" id="UP000001542"/>
    </source>
</evidence>
<dbReference type="EMBL" id="DS113523">
    <property type="protein sequence ID" value="EAY02837.1"/>
    <property type="molecule type" value="Genomic_DNA"/>
</dbReference>
<keyword evidence="2" id="KW-1185">Reference proteome</keyword>
<evidence type="ECO:0000313" key="1">
    <source>
        <dbReference type="EMBL" id="EAY02837.1"/>
    </source>
</evidence>